<reference evidence="1 2" key="1">
    <citation type="journal article" date="2012" name="Genome Biol.">
        <title>Sequencing three crocodilian genomes to illuminate the evolution of archosaurs and amniotes.</title>
        <authorList>
            <person name="St John J.A."/>
            <person name="Braun E.L."/>
            <person name="Isberg S.R."/>
            <person name="Miles L.G."/>
            <person name="Chong A.Y."/>
            <person name="Gongora J."/>
            <person name="Dalzell P."/>
            <person name="Moran C."/>
            <person name="Bed'hom B."/>
            <person name="Abzhanov A."/>
            <person name="Burgess S.C."/>
            <person name="Cooksey A.M."/>
            <person name="Castoe T.A."/>
            <person name="Crawford N.G."/>
            <person name="Densmore L.D."/>
            <person name="Drew J.C."/>
            <person name="Edwards S.V."/>
            <person name="Faircloth B.C."/>
            <person name="Fujita M.K."/>
            <person name="Greenwold M.J."/>
            <person name="Hoffmann F.G."/>
            <person name="Howard J.M."/>
            <person name="Iguchi T."/>
            <person name="Janes D.E."/>
            <person name="Khan S.Y."/>
            <person name="Kohno S."/>
            <person name="de Koning A.J."/>
            <person name="Lance S.L."/>
            <person name="McCarthy F.M."/>
            <person name="McCormack J.E."/>
            <person name="Merchant M.E."/>
            <person name="Peterson D.G."/>
            <person name="Pollock D.D."/>
            <person name="Pourmand N."/>
            <person name="Raney B.J."/>
            <person name="Roessler K.A."/>
            <person name="Sanford J.R."/>
            <person name="Sawyer R.H."/>
            <person name="Schmidt C.J."/>
            <person name="Triplett E.W."/>
            <person name="Tuberville T.D."/>
            <person name="Venegas-Anaya M."/>
            <person name="Howard J.T."/>
            <person name="Jarvis E.D."/>
            <person name="Guillette L.J.Jr."/>
            <person name="Glenn T.C."/>
            <person name="Green R.E."/>
            <person name="Ray D.A."/>
        </authorList>
    </citation>
    <scope>NUCLEOTIDE SEQUENCE [LARGE SCALE GENOMIC DNA]</scope>
    <source>
        <strain evidence="1">KSC_2009_1</strain>
    </source>
</reference>
<dbReference type="InterPro" id="IPR031380">
    <property type="entry name" value="SIX6OS1"/>
</dbReference>
<accession>A0A151M1U8</accession>
<dbReference type="Proteomes" id="UP000050525">
    <property type="component" value="Unassembled WGS sequence"/>
</dbReference>
<organism evidence="1 2">
    <name type="scientific">Alligator mississippiensis</name>
    <name type="common">American alligator</name>
    <dbReference type="NCBI Taxonomy" id="8496"/>
    <lineage>
        <taxon>Eukaryota</taxon>
        <taxon>Metazoa</taxon>
        <taxon>Chordata</taxon>
        <taxon>Craniata</taxon>
        <taxon>Vertebrata</taxon>
        <taxon>Euteleostomi</taxon>
        <taxon>Archelosauria</taxon>
        <taxon>Archosauria</taxon>
        <taxon>Crocodylia</taxon>
        <taxon>Alligatoridae</taxon>
        <taxon>Alligatorinae</taxon>
        <taxon>Alligator</taxon>
    </lineage>
</organism>
<dbReference type="PANTHER" id="PTHR35449">
    <property type="entry name" value="PROTEIN SIX6OS1"/>
    <property type="match status" value="1"/>
</dbReference>
<dbReference type="EMBL" id="AKHW03006807">
    <property type="protein sequence ID" value="KYO18462.1"/>
    <property type="molecule type" value="Genomic_DNA"/>
</dbReference>
<evidence type="ECO:0000313" key="2">
    <source>
        <dbReference type="Proteomes" id="UP000050525"/>
    </source>
</evidence>
<name>A0A151M1U8_ALLMI</name>
<sequence>MACAEKSPGFNLFDPSVFGAENSSDQMDESYSAGNVNPVSPHKDIGSLFGKSERYSTFYCSVSKDDEYTT</sequence>
<dbReference type="GO" id="GO:0048477">
    <property type="term" value="P:oogenesis"/>
    <property type="evidence" value="ECO:0007669"/>
    <property type="project" value="TreeGrafter"/>
</dbReference>
<gene>
    <name evidence="1" type="ORF">Y1Q_0014743</name>
</gene>
<dbReference type="STRING" id="8496.A0A151M1U8"/>
<dbReference type="Pfam" id="PF15676">
    <property type="entry name" value="S6OS1"/>
    <property type="match status" value="1"/>
</dbReference>
<dbReference type="GO" id="GO:0010705">
    <property type="term" value="P:meiotic DNA double-strand break processing involved in reciprocal meiotic recombination"/>
    <property type="evidence" value="ECO:0007669"/>
    <property type="project" value="TreeGrafter"/>
</dbReference>
<protein>
    <submittedName>
        <fullName evidence="1">Uncharacterized protein</fullName>
    </submittedName>
</protein>
<evidence type="ECO:0000313" key="1">
    <source>
        <dbReference type="EMBL" id="KYO18462.1"/>
    </source>
</evidence>
<dbReference type="AlphaFoldDB" id="A0A151M1U8"/>
<proteinExistence type="predicted"/>
<dbReference type="GO" id="GO:0007283">
    <property type="term" value="P:spermatogenesis"/>
    <property type="evidence" value="ECO:0007669"/>
    <property type="project" value="TreeGrafter"/>
</dbReference>
<dbReference type="PANTHER" id="PTHR35449:SF1">
    <property type="entry name" value="PROTEIN SIX6OS1"/>
    <property type="match status" value="1"/>
</dbReference>
<keyword evidence="2" id="KW-1185">Reference proteome</keyword>
<dbReference type="GO" id="GO:0000801">
    <property type="term" value="C:central element"/>
    <property type="evidence" value="ECO:0007669"/>
    <property type="project" value="TreeGrafter"/>
</dbReference>
<comment type="caution">
    <text evidence="1">The sequence shown here is derived from an EMBL/GenBank/DDBJ whole genome shotgun (WGS) entry which is preliminary data.</text>
</comment>
<dbReference type="GO" id="GO:0007129">
    <property type="term" value="P:homologous chromosome pairing at meiosis"/>
    <property type="evidence" value="ECO:0007669"/>
    <property type="project" value="TreeGrafter"/>
</dbReference>